<evidence type="ECO:0000256" key="1">
    <source>
        <dbReference type="ARBA" id="ARBA00005736"/>
    </source>
</evidence>
<feature type="region of interest" description="Disordered" evidence="3">
    <location>
        <begin position="111"/>
        <end position="166"/>
    </location>
</feature>
<keyword evidence="2" id="KW-0819">tRNA processing</keyword>
<accession>A0A835TDN8</accession>
<comment type="caution">
    <text evidence="5">The sequence shown here is derived from an EMBL/GenBank/DDBJ whole genome shotgun (WGS) entry which is preliminary data.</text>
</comment>
<evidence type="ECO:0000313" key="6">
    <source>
        <dbReference type="Proteomes" id="UP000650467"/>
    </source>
</evidence>
<dbReference type="Proteomes" id="UP000650467">
    <property type="component" value="Unassembled WGS sequence"/>
</dbReference>
<dbReference type="Pfam" id="PF12928">
    <property type="entry name" value="tRNA_int_end_N2"/>
    <property type="match status" value="1"/>
</dbReference>
<feature type="compositionally biased region" description="Gly residues" evidence="3">
    <location>
        <begin position="115"/>
        <end position="127"/>
    </location>
</feature>
<keyword evidence="6" id="KW-1185">Reference proteome</keyword>
<dbReference type="GO" id="GO:0000379">
    <property type="term" value="P:tRNA-type intron splice site recognition and cleavage"/>
    <property type="evidence" value="ECO:0007669"/>
    <property type="project" value="TreeGrafter"/>
</dbReference>
<protein>
    <recommendedName>
        <fullName evidence="4">tRNA-splicing endonuclease subunit Sen54 N-terminal domain-containing protein</fullName>
    </recommendedName>
</protein>
<dbReference type="InterPro" id="IPR024336">
    <property type="entry name" value="tRNA_splic_suSen54_N"/>
</dbReference>
<feature type="compositionally biased region" description="Low complexity" evidence="3">
    <location>
        <begin position="135"/>
        <end position="147"/>
    </location>
</feature>
<dbReference type="PANTHER" id="PTHR21027:SF1">
    <property type="entry name" value="TRNA-SPLICING ENDONUCLEASE SUBUNIT SEN54"/>
    <property type="match status" value="1"/>
</dbReference>
<dbReference type="OrthoDB" id="514732at2759"/>
<dbReference type="InterPro" id="IPR024337">
    <property type="entry name" value="tRNA_splic_suSen54"/>
</dbReference>
<comment type="similarity">
    <text evidence="1">Belongs to the SEN54 family.</text>
</comment>
<reference evidence="5" key="1">
    <citation type="journal article" date="2020" name="bioRxiv">
        <title>Comparative genomics of Chlamydomonas.</title>
        <authorList>
            <person name="Craig R.J."/>
            <person name="Hasan A.R."/>
            <person name="Ness R.W."/>
            <person name="Keightley P.D."/>
        </authorList>
    </citation>
    <scope>NUCLEOTIDE SEQUENCE</scope>
    <source>
        <strain evidence="5">SAG 7.73</strain>
    </source>
</reference>
<evidence type="ECO:0000256" key="3">
    <source>
        <dbReference type="SAM" id="MobiDB-lite"/>
    </source>
</evidence>
<sequence length="539" mass="53936">MPVSASVFRRGGPKKELFDVIDADVDESKELDEKLAELTELLHLQKAGKELSAALWRPHLGAAELVKQRKHTARDIGFIRGRRIYLQIEEAVFLVDRGDMLLFAEADRRAAAGQGPTGPTGQGQNGGEGEEEEAQAAGAGPAAGGAAADEDDEGADGGGGGGGGRRGGGLQHVRLLSVQEAFDLMVSEGVPLERYLLYSGLSRSGYLVLRHPSRWLLRREERPEQIWGYGAWARCYGRDPVAPGSVLTPPMQHQLPAADAPPSSHAPAIGSAAGAAAAAAAASGAGAGARAGSERQAAAGVGAAGAGAPVAAATGGCGGPAAAGASRGWWGPMGPQHPMMAGVVEAPEEPGVPVTERPSASLLAAFPLLQPLSTIRSAAPHLLRPTRTAAAAADAADAAAAAAATSGAPATAAAGAVGAADNASGTSERASGVAAAGAAGSSGFVSLGTPRAAAHLVYDVYKPGSFVSRYKAQFPAVHTHVAMCSDSPPALGEMWAADAAAAAAAAGEGGKAGGVTWAAVLNGDIALYSVGQADLLRLM</sequence>
<feature type="domain" description="tRNA-splicing endonuclease subunit Sen54 N-terminal" evidence="4">
    <location>
        <begin position="48"/>
        <end position="103"/>
    </location>
</feature>
<dbReference type="AlphaFoldDB" id="A0A835TDN8"/>
<dbReference type="GO" id="GO:0000214">
    <property type="term" value="C:tRNA-intron endonuclease complex"/>
    <property type="evidence" value="ECO:0007669"/>
    <property type="project" value="TreeGrafter"/>
</dbReference>
<organism evidence="5 6">
    <name type="scientific">Chlamydomonas incerta</name>
    <dbReference type="NCBI Taxonomy" id="51695"/>
    <lineage>
        <taxon>Eukaryota</taxon>
        <taxon>Viridiplantae</taxon>
        <taxon>Chlorophyta</taxon>
        <taxon>core chlorophytes</taxon>
        <taxon>Chlorophyceae</taxon>
        <taxon>CS clade</taxon>
        <taxon>Chlamydomonadales</taxon>
        <taxon>Chlamydomonadaceae</taxon>
        <taxon>Chlamydomonas</taxon>
    </lineage>
</organism>
<dbReference type="PANTHER" id="PTHR21027">
    <property type="entry name" value="TRNA-SPLICING ENDONUCLEASE SUBUNIT SEN54"/>
    <property type="match status" value="1"/>
</dbReference>
<feature type="compositionally biased region" description="Gly residues" evidence="3">
    <location>
        <begin position="156"/>
        <end position="166"/>
    </location>
</feature>
<name>A0A835TDN8_CHLIN</name>
<evidence type="ECO:0000259" key="4">
    <source>
        <dbReference type="Pfam" id="PF12928"/>
    </source>
</evidence>
<proteinExistence type="inferred from homology"/>
<evidence type="ECO:0000256" key="2">
    <source>
        <dbReference type="ARBA" id="ARBA00022694"/>
    </source>
</evidence>
<dbReference type="EMBL" id="JAEHOC010000012">
    <property type="protein sequence ID" value="KAG2436905.1"/>
    <property type="molecule type" value="Genomic_DNA"/>
</dbReference>
<evidence type="ECO:0000313" key="5">
    <source>
        <dbReference type="EMBL" id="KAG2436905.1"/>
    </source>
</evidence>
<gene>
    <name evidence="5" type="ORF">HXX76_006424</name>
</gene>